<accession>A0A830HMJ2</accession>
<evidence type="ECO:0000256" key="2">
    <source>
        <dbReference type="SAM" id="Phobius"/>
    </source>
</evidence>
<organism evidence="4 5">
    <name type="scientific">Pycnococcus provasolii</name>
    <dbReference type="NCBI Taxonomy" id="41880"/>
    <lineage>
        <taxon>Eukaryota</taxon>
        <taxon>Viridiplantae</taxon>
        <taxon>Chlorophyta</taxon>
        <taxon>Pseudoscourfieldiophyceae</taxon>
        <taxon>Pseudoscourfieldiales</taxon>
        <taxon>Pycnococcaceae</taxon>
        <taxon>Pycnococcus</taxon>
    </lineage>
</organism>
<gene>
    <name evidence="4" type="ORF">PPROV_000684400</name>
</gene>
<evidence type="ECO:0000256" key="1">
    <source>
        <dbReference type="SAM" id="MobiDB-lite"/>
    </source>
</evidence>
<dbReference type="Proteomes" id="UP000660262">
    <property type="component" value="Unassembled WGS sequence"/>
</dbReference>
<keyword evidence="2" id="KW-0472">Membrane</keyword>
<feature type="compositionally biased region" description="Basic and acidic residues" evidence="1">
    <location>
        <begin position="1"/>
        <end position="11"/>
    </location>
</feature>
<dbReference type="SUPFAM" id="SSF50939">
    <property type="entry name" value="Sialidases"/>
    <property type="match status" value="1"/>
</dbReference>
<dbReference type="Gene3D" id="2.120.10.10">
    <property type="match status" value="1"/>
</dbReference>
<dbReference type="InterPro" id="IPR011040">
    <property type="entry name" value="Sialidase"/>
</dbReference>
<keyword evidence="2" id="KW-0812">Transmembrane</keyword>
<evidence type="ECO:0000313" key="5">
    <source>
        <dbReference type="Proteomes" id="UP000660262"/>
    </source>
</evidence>
<name>A0A830HMJ2_9CHLO</name>
<dbReference type="InterPro" id="IPR036278">
    <property type="entry name" value="Sialidase_sf"/>
</dbReference>
<comment type="caution">
    <text evidence="4">The sequence shown here is derived from an EMBL/GenBank/DDBJ whole genome shotgun (WGS) entry which is preliminary data.</text>
</comment>
<evidence type="ECO:0000259" key="3">
    <source>
        <dbReference type="Pfam" id="PF13088"/>
    </source>
</evidence>
<feature type="domain" description="Sialidase" evidence="3">
    <location>
        <begin position="297"/>
        <end position="556"/>
    </location>
</feature>
<protein>
    <recommendedName>
        <fullName evidence="3">Sialidase domain-containing protein</fullName>
    </recommendedName>
</protein>
<dbReference type="Pfam" id="PF13088">
    <property type="entry name" value="BNR_2"/>
    <property type="match status" value="1"/>
</dbReference>
<feature type="transmembrane region" description="Helical" evidence="2">
    <location>
        <begin position="39"/>
        <end position="60"/>
    </location>
</feature>
<keyword evidence="2" id="KW-1133">Transmembrane helix</keyword>
<reference evidence="4" key="1">
    <citation type="submission" date="2020-10" db="EMBL/GenBank/DDBJ databases">
        <title>Unveiling of a novel bifunctional photoreceptor, Dualchrome1, isolated from a cosmopolitan green alga.</title>
        <authorList>
            <person name="Suzuki S."/>
            <person name="Kawachi M."/>
        </authorList>
    </citation>
    <scope>NUCLEOTIDE SEQUENCE</scope>
    <source>
        <strain evidence="4">NIES 2893</strain>
    </source>
</reference>
<evidence type="ECO:0000313" key="4">
    <source>
        <dbReference type="EMBL" id="GHP08102.1"/>
    </source>
</evidence>
<sequence>MVSKDPYDDSNRFLLGSQASGGNGNGNGNGGVFTPCLQAAAAAVGVLFAVFLLTFAANFARLGGDLGANGKQATPDLIALAKRGNPWERFSRVPVATGRLPDVMRLESDTQQQPMGWLHNVTAEFTDDPMKGAYIVFSLGELTYSKKDGMPRLLPKPLAPRCMSCAKNDDLAKENLVRDDGLPVGFDKDGLPLASSEEAYARKKHAVRQLFTPLPGPFVALVGDLDRISQVRRPAIAVLPNGDTLLVASCGDPLDDKPLLQSRLPNGYDPETGRGARFTMWKHVDGLGNQPPKHMHDYPALLVDDQSKIVHLFYTRWPAYDPRYDLASRSIIMRSESRDFGESWSIAEVAVPAARGHRTGGPGLVSRLTGEWLLPLRRRDKDALSDDASPAGVAKSYGEFSSVVSRSGDQGLTWDDSTIAGGPGTPQRGFLMDPRLVTFDVEKPQDEGVFAFFGKRQQVFKEKIVALLQDDSDVRRIRAISSEDGGATWRDPLRTPLPSRNVSYPIAACADKRGGKGLYVVFDNSPKSFRPGTVLSIAYSGDGGRSFPFVRDLDTSLMNTHGEMAEAQIASVCLWPS</sequence>
<keyword evidence="5" id="KW-1185">Reference proteome</keyword>
<dbReference type="AlphaFoldDB" id="A0A830HMJ2"/>
<dbReference type="CDD" id="cd15482">
    <property type="entry name" value="Sialidase_non-viral"/>
    <property type="match status" value="1"/>
</dbReference>
<dbReference type="EMBL" id="BNJQ01000019">
    <property type="protein sequence ID" value="GHP08102.1"/>
    <property type="molecule type" value="Genomic_DNA"/>
</dbReference>
<feature type="region of interest" description="Disordered" evidence="1">
    <location>
        <begin position="1"/>
        <end position="21"/>
    </location>
</feature>
<proteinExistence type="predicted"/>